<protein>
    <submittedName>
        <fullName evidence="2">Uncharacterized protein</fullName>
    </submittedName>
</protein>
<accession>A0A514D1Z4</accession>
<evidence type="ECO:0000313" key="2">
    <source>
        <dbReference type="EMBL" id="QDH87634.1"/>
    </source>
</evidence>
<dbReference type="EMBL" id="MN033517">
    <property type="protein sequence ID" value="QDH87634.1"/>
    <property type="molecule type" value="Genomic_DNA"/>
</dbReference>
<evidence type="ECO:0000256" key="1">
    <source>
        <dbReference type="SAM" id="MobiDB-lite"/>
    </source>
</evidence>
<name>A0A514D1Z4_9VIRU</name>
<feature type="region of interest" description="Disordered" evidence="1">
    <location>
        <begin position="1"/>
        <end position="32"/>
    </location>
</feature>
<sequence>MTKKKTPRSTAVVQQPRRGPIGNGKKKKGDKSSPDFAMAYRAALMNPFSSVAQGARVPDMYSAPTVPKHFTQSYGVTTTSSGYAQVVVLPNLYMPVICPLGSVGGTTWLTMDGLSTGSVIINPTTNVSGQLTNYRIVGYGVRIYCTSAITGTSGRVLIATNPVSSWVNYKPATIGGQATTSTNLSASAGNTLAAYGLPVTGTSIDSSAMPGMQNCIEVSLTQLAAKPVVVTPKINSPEAFNFRQAADNAIGFSINNQTSASYVSSGDASYLRVAGHELVALSVVGAQVNTSCLQVEVIYHVEGSPASSPLVGDTPTVIAAPSTMAEIVAAAARSEPFKMGLEMAGNTVLPGLGTFARSII</sequence>
<gene>
    <name evidence="2" type="ORF">H3Bulk40786_000003</name>
</gene>
<proteinExistence type="predicted"/>
<organism evidence="2">
    <name type="scientific">Riboviria sp</name>
    <dbReference type="NCBI Taxonomy" id="2585031"/>
    <lineage>
        <taxon>Viruses</taxon>
        <taxon>Riboviria</taxon>
    </lineage>
</organism>
<reference evidence="2" key="1">
    <citation type="submission" date="2019-05" db="EMBL/GenBank/DDBJ databases">
        <title>Metatranscriptomic reconstruction reveals RNA viruses with the potential to shape carbon cycling in soil.</title>
        <authorList>
            <person name="Starr E.P."/>
            <person name="Nuccio E."/>
            <person name="Pett-Ridge J."/>
            <person name="Banfield J.F."/>
            <person name="Firestone M.K."/>
        </authorList>
    </citation>
    <scope>NUCLEOTIDE SEQUENCE</scope>
    <source>
        <strain evidence="2">H3_Bulk_40_scaffold_786</strain>
    </source>
</reference>